<sequence length="57" mass="6069">MASPPSAGGDMPPLPPWLVQATGDDVPVGVSKNLNKRNGKNSIENRPTLVFVLWVTV</sequence>
<dbReference type="EMBL" id="ML986583">
    <property type="protein sequence ID" value="KAF2269134.1"/>
    <property type="molecule type" value="Genomic_DNA"/>
</dbReference>
<evidence type="ECO:0000313" key="3">
    <source>
        <dbReference type="Proteomes" id="UP000800093"/>
    </source>
</evidence>
<evidence type="ECO:0000256" key="1">
    <source>
        <dbReference type="SAM" id="MobiDB-lite"/>
    </source>
</evidence>
<evidence type="ECO:0000313" key="2">
    <source>
        <dbReference type="EMBL" id="KAF2269134.1"/>
    </source>
</evidence>
<gene>
    <name evidence="2" type="ORF">CC78DRAFT_575233</name>
</gene>
<dbReference type="AlphaFoldDB" id="A0A9P4N9K9"/>
<protein>
    <submittedName>
        <fullName evidence="2">Uncharacterized protein</fullName>
    </submittedName>
</protein>
<keyword evidence="3" id="KW-1185">Reference proteome</keyword>
<reference evidence="3" key="1">
    <citation type="journal article" date="2020" name="Stud. Mycol.">
        <title>101 Dothideomycetes genomes: A test case for predicting lifestyles and emergence of pathogens.</title>
        <authorList>
            <person name="Haridas S."/>
            <person name="Albert R."/>
            <person name="Binder M."/>
            <person name="Bloem J."/>
            <person name="LaButti K."/>
            <person name="Salamov A."/>
            <person name="Andreopoulos B."/>
            <person name="Baker S."/>
            <person name="Barry K."/>
            <person name="Bills G."/>
            <person name="Bluhm B."/>
            <person name="Cannon C."/>
            <person name="Castanera R."/>
            <person name="Culley D."/>
            <person name="Daum C."/>
            <person name="Ezra D."/>
            <person name="Gonzalez J."/>
            <person name="Henrissat B."/>
            <person name="Kuo A."/>
            <person name="Liang C."/>
            <person name="Lipzen A."/>
            <person name="Lutzoni F."/>
            <person name="Magnuson J."/>
            <person name="Mondo S."/>
            <person name="Nolan M."/>
            <person name="Ohm R."/>
            <person name="Pangilinan J."/>
            <person name="Park H.-J."/>
            <person name="Ramirez L."/>
            <person name="Alfaro M."/>
            <person name="Sun H."/>
            <person name="Tritt A."/>
            <person name="Yoshinaga Y."/>
            <person name="Zwiers L.-H."/>
            <person name="Turgeon B."/>
            <person name="Goodwin S."/>
            <person name="Spatafora J."/>
            <person name="Crous P."/>
            <person name="Grigoriev I."/>
        </authorList>
    </citation>
    <scope>NUCLEOTIDE SEQUENCE [LARGE SCALE GENOMIC DNA]</scope>
    <source>
        <strain evidence="3">CBS 304.66</strain>
    </source>
</reference>
<accession>A0A9P4N9K9</accession>
<feature type="region of interest" description="Disordered" evidence="1">
    <location>
        <begin position="1"/>
        <end position="22"/>
    </location>
</feature>
<organism evidence="2 3">
    <name type="scientific">Lojkania enalia</name>
    <dbReference type="NCBI Taxonomy" id="147567"/>
    <lineage>
        <taxon>Eukaryota</taxon>
        <taxon>Fungi</taxon>
        <taxon>Dikarya</taxon>
        <taxon>Ascomycota</taxon>
        <taxon>Pezizomycotina</taxon>
        <taxon>Dothideomycetes</taxon>
        <taxon>Pleosporomycetidae</taxon>
        <taxon>Pleosporales</taxon>
        <taxon>Pleosporales incertae sedis</taxon>
        <taxon>Lojkania</taxon>
    </lineage>
</organism>
<proteinExistence type="predicted"/>
<comment type="caution">
    <text evidence="2">The sequence shown here is derived from an EMBL/GenBank/DDBJ whole genome shotgun (WGS) entry which is preliminary data.</text>
</comment>
<dbReference type="Proteomes" id="UP000800093">
    <property type="component" value="Unassembled WGS sequence"/>
</dbReference>
<name>A0A9P4N9K9_9PLEO</name>